<feature type="compositionally biased region" description="Basic and acidic residues" evidence="8">
    <location>
        <begin position="79"/>
        <end position="91"/>
    </location>
</feature>
<keyword evidence="3" id="KW-1003">Cell membrane</keyword>
<accession>A0A7W8XLA3</accession>
<dbReference type="SUPFAM" id="SSF103088">
    <property type="entry name" value="OmpA-like"/>
    <property type="match status" value="1"/>
</dbReference>
<evidence type="ECO:0000256" key="8">
    <source>
        <dbReference type="SAM" id="MobiDB-lite"/>
    </source>
</evidence>
<protein>
    <submittedName>
        <fullName evidence="10">Chemotaxis protein MotB</fullName>
    </submittedName>
</protein>
<feature type="compositionally biased region" description="Basic and acidic residues" evidence="8">
    <location>
        <begin position="198"/>
        <end position="211"/>
    </location>
</feature>
<evidence type="ECO:0000256" key="5">
    <source>
        <dbReference type="ARBA" id="ARBA00022989"/>
    </source>
</evidence>
<evidence type="ECO:0000256" key="7">
    <source>
        <dbReference type="PROSITE-ProRule" id="PRU00473"/>
    </source>
</evidence>
<comment type="caution">
    <text evidence="10">The sequence shown here is derived from an EMBL/GenBank/DDBJ whole genome shotgun (WGS) entry which is preliminary data.</text>
</comment>
<comment type="subcellular location">
    <subcellularLocation>
        <location evidence="1">Cell membrane</location>
        <topology evidence="1">Single-pass membrane protein</topology>
    </subcellularLocation>
</comment>
<keyword evidence="11" id="KW-1185">Reference proteome</keyword>
<feature type="compositionally biased region" description="Low complexity" evidence="8">
    <location>
        <begin position="483"/>
        <end position="502"/>
    </location>
</feature>
<feature type="region of interest" description="Disordered" evidence="8">
    <location>
        <begin position="152"/>
        <end position="314"/>
    </location>
</feature>
<evidence type="ECO:0000313" key="11">
    <source>
        <dbReference type="Proteomes" id="UP000549882"/>
    </source>
</evidence>
<dbReference type="GO" id="GO:0005886">
    <property type="term" value="C:plasma membrane"/>
    <property type="evidence" value="ECO:0007669"/>
    <property type="project" value="UniProtKB-SubCell"/>
</dbReference>
<dbReference type="CDD" id="cd07185">
    <property type="entry name" value="OmpA_C-like"/>
    <property type="match status" value="1"/>
</dbReference>
<feature type="compositionally biased region" description="Polar residues" evidence="8">
    <location>
        <begin position="228"/>
        <end position="254"/>
    </location>
</feature>
<keyword evidence="4" id="KW-0812">Transmembrane</keyword>
<dbReference type="InterPro" id="IPR006665">
    <property type="entry name" value="OmpA-like"/>
</dbReference>
<name>A0A7W8XLA3_9HYPH</name>
<keyword evidence="6 7" id="KW-0472">Membrane</keyword>
<reference evidence="10 11" key="1">
    <citation type="submission" date="2020-08" db="EMBL/GenBank/DDBJ databases">
        <title>Genomic Encyclopedia of Type Strains, Phase IV (KMG-V): Genome sequencing to study the core and pangenomes of soil and plant-associated prokaryotes.</title>
        <authorList>
            <person name="Whitman W."/>
        </authorList>
    </citation>
    <scope>NUCLEOTIDE SEQUENCE [LARGE SCALE GENOMIC DNA]</scope>
    <source>
        <strain evidence="10 11">SEMIA 4064</strain>
    </source>
</reference>
<feature type="region of interest" description="Disordered" evidence="8">
    <location>
        <begin position="459"/>
        <end position="502"/>
    </location>
</feature>
<evidence type="ECO:0000256" key="4">
    <source>
        <dbReference type="ARBA" id="ARBA00022692"/>
    </source>
</evidence>
<keyword evidence="5" id="KW-1133">Transmembrane helix</keyword>
<dbReference type="PANTHER" id="PTHR30329:SF21">
    <property type="entry name" value="LIPOPROTEIN YIAD-RELATED"/>
    <property type="match status" value="1"/>
</dbReference>
<comment type="similarity">
    <text evidence="2">Belongs to the MotB family.</text>
</comment>
<feature type="compositionally biased region" description="Low complexity" evidence="8">
    <location>
        <begin position="255"/>
        <end position="297"/>
    </location>
</feature>
<dbReference type="Pfam" id="PF13677">
    <property type="entry name" value="MotB_plug"/>
    <property type="match status" value="1"/>
</dbReference>
<feature type="domain" description="OmpA-like" evidence="9">
    <location>
        <begin position="342"/>
        <end position="461"/>
    </location>
</feature>
<dbReference type="InterPro" id="IPR050330">
    <property type="entry name" value="Bact_OuterMem_StrucFunc"/>
</dbReference>
<feature type="region of interest" description="Disordered" evidence="8">
    <location>
        <begin position="79"/>
        <end position="129"/>
    </location>
</feature>
<feature type="compositionally biased region" description="Basic and acidic residues" evidence="8">
    <location>
        <begin position="100"/>
        <end position="116"/>
    </location>
</feature>
<dbReference type="Gene3D" id="3.30.1330.60">
    <property type="entry name" value="OmpA-like domain"/>
    <property type="match status" value="1"/>
</dbReference>
<feature type="compositionally biased region" description="Polar residues" evidence="8">
    <location>
        <begin position="188"/>
        <end position="197"/>
    </location>
</feature>
<dbReference type="RefSeq" id="WP_107107001.1">
    <property type="nucleotide sequence ID" value="NZ_JACHBI010000001.1"/>
</dbReference>
<evidence type="ECO:0000313" key="10">
    <source>
        <dbReference type="EMBL" id="MBB5571466.1"/>
    </source>
</evidence>
<organism evidence="10 11">
    <name type="scientific">Rhizobium paranaense</name>
    <dbReference type="NCBI Taxonomy" id="1650438"/>
    <lineage>
        <taxon>Bacteria</taxon>
        <taxon>Pseudomonadati</taxon>
        <taxon>Pseudomonadota</taxon>
        <taxon>Alphaproteobacteria</taxon>
        <taxon>Hyphomicrobiales</taxon>
        <taxon>Rhizobiaceae</taxon>
        <taxon>Rhizobium/Agrobacterium group</taxon>
        <taxon>Rhizobium</taxon>
    </lineage>
</organism>
<dbReference type="EMBL" id="JACHBI010000001">
    <property type="protein sequence ID" value="MBB5571466.1"/>
    <property type="molecule type" value="Genomic_DNA"/>
</dbReference>
<dbReference type="InterPro" id="IPR025713">
    <property type="entry name" value="MotB-like_N_dom"/>
</dbReference>
<dbReference type="PROSITE" id="PS51123">
    <property type="entry name" value="OMPA_2"/>
    <property type="match status" value="1"/>
</dbReference>
<dbReference type="NCBIfam" id="NF004651">
    <property type="entry name" value="PRK05996.1"/>
    <property type="match status" value="1"/>
</dbReference>
<evidence type="ECO:0000256" key="3">
    <source>
        <dbReference type="ARBA" id="ARBA00022475"/>
    </source>
</evidence>
<evidence type="ECO:0000259" key="9">
    <source>
        <dbReference type="PROSITE" id="PS51123"/>
    </source>
</evidence>
<evidence type="ECO:0000256" key="2">
    <source>
        <dbReference type="ARBA" id="ARBA00008914"/>
    </source>
</evidence>
<dbReference type="PANTHER" id="PTHR30329">
    <property type="entry name" value="STATOR ELEMENT OF FLAGELLAR MOTOR COMPLEX"/>
    <property type="match status" value="1"/>
</dbReference>
<feature type="compositionally biased region" description="Polar residues" evidence="8">
    <location>
        <begin position="459"/>
        <end position="472"/>
    </location>
</feature>
<dbReference type="AlphaFoldDB" id="A0A7W8XLA3"/>
<gene>
    <name evidence="10" type="ORF">GGD50_000042</name>
</gene>
<sequence length="502" mass="53317">MSDGDHNQGKHEIIIVKRHGGGDHEGGHGGAWKIAYADFMTAMMAFFLVMWLVNAANEETKASVASYFNPIKLADEKPTEKGLKKPVDKADGQQNQAKSKNKEDNPNDGKSAKTGEDQTSTSGDQTNYSEADFFENPYSVLAEIAQQVGQQANVSAKGEGGAAQSGPATGADGGQAYRDPFDPDFWTKQVQVSSASKKANEEQSAKSDQSPKGEVIALSKATAADTGQPATQPQTPEDQPTLSDQQAPTDQQTPAKDQQNKQATKQTANQQSASAAAATAAEQSDASTTEDSTAAAQNKDAAPTKDQQQDAKDLQQAIEKQISGVAGQLAEGLQVTPAEGGLLVTISDQTNDPMFNIGSAVPRQEMVLAMAKIGKVLADRKGSILIRGHTDGRPYMVDGHNDNWRLSLDRAQSAYYMLTNGGLDEKRIAQVSGFADRRLKLPDDPFNDANRRIEILIQGASNQAAKSQTDGGNQEPVKPVPAKPSQGKQGKGQGKPTQGKQG</sequence>
<evidence type="ECO:0000256" key="6">
    <source>
        <dbReference type="ARBA" id="ARBA00023136"/>
    </source>
</evidence>
<evidence type="ECO:0000256" key="1">
    <source>
        <dbReference type="ARBA" id="ARBA00004162"/>
    </source>
</evidence>
<feature type="compositionally biased region" description="Polar residues" evidence="8">
    <location>
        <begin position="117"/>
        <end position="129"/>
    </location>
</feature>
<dbReference type="Pfam" id="PF00691">
    <property type="entry name" value="OmpA"/>
    <property type="match status" value="1"/>
</dbReference>
<proteinExistence type="inferred from homology"/>
<dbReference type="InterPro" id="IPR036737">
    <property type="entry name" value="OmpA-like_sf"/>
</dbReference>
<dbReference type="Proteomes" id="UP000549882">
    <property type="component" value="Unassembled WGS sequence"/>
</dbReference>